<dbReference type="PANTHER" id="PTHR31904:SF1">
    <property type="entry name" value="BYPASS OF STOP CODON PROTEIN 5-RELATED"/>
    <property type="match status" value="1"/>
</dbReference>
<feature type="domain" description="Arrestin-like N-terminal" evidence="2">
    <location>
        <begin position="39"/>
        <end position="187"/>
    </location>
</feature>
<evidence type="ECO:0000259" key="2">
    <source>
        <dbReference type="Pfam" id="PF00339"/>
    </source>
</evidence>
<sequence length="470" mass="52056">MDTMTPQSRLHRALNLLKYISKPSPIVTIELDKNTYGLENAYTTFDRIQGTVIITVDSETPLENISITFEGTAKVSIGRETCTLSNTEATQTFLQLKQPVTRGIDSVPKILQPGCSYKLPFTFVVPQYLPCQSCNHNISCSDLKQAHLQLPPTLDDPKLGHGKRPTLDYVSSGKCHISYRVRVVLSKGSIPGTTRRTRLVDCAKSVRVLPISMHAPHPGLPIVSSDTYTQMEQSLSQGFAQPGLGELITEASHIPPISLHYPIDKDGAHTAVRLNLRFNPTIDAAPPQLKKASAKFQISTFYSPVPWEDYPSWTDRGLVNGWDRGAFTDTFPIMAFSMGSVQWVKHQDMGDEHRIQGHDGESLSDHTAPRNGSRSYYTASIVLPIVLPPRMTSIPTFHSCLISRTYNINLRLSFHTPKPALQTASTTIKVPLMLQYVSNNHHTSLVHEESDASDSTVMNVLPPPEYTATA</sequence>
<evidence type="ECO:0000313" key="4">
    <source>
        <dbReference type="Proteomes" id="UP000325672"/>
    </source>
</evidence>
<organism evidence="3 4">
    <name type="scientific">Aspergillus pseudotamarii</name>
    <dbReference type="NCBI Taxonomy" id="132259"/>
    <lineage>
        <taxon>Eukaryota</taxon>
        <taxon>Fungi</taxon>
        <taxon>Dikarya</taxon>
        <taxon>Ascomycota</taxon>
        <taxon>Pezizomycotina</taxon>
        <taxon>Eurotiomycetes</taxon>
        <taxon>Eurotiomycetidae</taxon>
        <taxon>Eurotiales</taxon>
        <taxon>Aspergillaceae</taxon>
        <taxon>Aspergillus</taxon>
        <taxon>Aspergillus subgen. Circumdati</taxon>
    </lineage>
</organism>
<dbReference type="Pfam" id="PF00339">
    <property type="entry name" value="Arrestin_N"/>
    <property type="match status" value="1"/>
</dbReference>
<dbReference type="AlphaFoldDB" id="A0A5N6T2F5"/>
<dbReference type="InterPro" id="IPR014752">
    <property type="entry name" value="Arrestin-like_C"/>
</dbReference>
<name>A0A5N6T2F5_ASPPS</name>
<dbReference type="Gene3D" id="2.60.40.640">
    <property type="match status" value="1"/>
</dbReference>
<proteinExistence type="predicted"/>
<reference evidence="3 4" key="1">
    <citation type="submission" date="2019-04" db="EMBL/GenBank/DDBJ databases">
        <title>Friends and foes A comparative genomics study of 23 Aspergillus species from section Flavi.</title>
        <authorList>
            <consortium name="DOE Joint Genome Institute"/>
            <person name="Kjaerbolling I."/>
            <person name="Vesth T."/>
            <person name="Frisvad J.C."/>
            <person name="Nybo J.L."/>
            <person name="Theobald S."/>
            <person name="Kildgaard S."/>
            <person name="Isbrandt T."/>
            <person name="Kuo A."/>
            <person name="Sato A."/>
            <person name="Lyhne E.K."/>
            <person name="Kogle M.E."/>
            <person name="Wiebenga A."/>
            <person name="Kun R.S."/>
            <person name="Lubbers R.J."/>
            <person name="Makela M.R."/>
            <person name="Barry K."/>
            <person name="Chovatia M."/>
            <person name="Clum A."/>
            <person name="Daum C."/>
            <person name="Haridas S."/>
            <person name="He G."/>
            <person name="LaButti K."/>
            <person name="Lipzen A."/>
            <person name="Mondo S."/>
            <person name="Riley R."/>
            <person name="Salamov A."/>
            <person name="Simmons B.A."/>
            <person name="Magnuson J.K."/>
            <person name="Henrissat B."/>
            <person name="Mortensen U.H."/>
            <person name="Larsen T.O."/>
            <person name="Devries R.P."/>
            <person name="Grigoriev I.V."/>
            <person name="Machida M."/>
            <person name="Baker S.E."/>
            <person name="Andersen M.R."/>
        </authorList>
    </citation>
    <scope>NUCLEOTIDE SEQUENCE [LARGE SCALE GENOMIC DNA]</scope>
    <source>
        <strain evidence="3 4">CBS 117625</strain>
    </source>
</reference>
<evidence type="ECO:0000313" key="3">
    <source>
        <dbReference type="EMBL" id="KAE8140485.1"/>
    </source>
</evidence>
<dbReference type="InterPro" id="IPR011021">
    <property type="entry name" value="Arrestin-like_N"/>
</dbReference>
<dbReference type="EMBL" id="ML743561">
    <property type="protein sequence ID" value="KAE8140485.1"/>
    <property type="molecule type" value="Genomic_DNA"/>
</dbReference>
<dbReference type="RefSeq" id="XP_031916548.1">
    <property type="nucleotide sequence ID" value="XM_032056899.1"/>
</dbReference>
<feature type="region of interest" description="Disordered" evidence="1">
    <location>
        <begin position="447"/>
        <end position="470"/>
    </location>
</feature>
<protein>
    <recommendedName>
        <fullName evidence="2">Arrestin-like N-terminal domain-containing protein</fullName>
    </recommendedName>
</protein>
<dbReference type="Proteomes" id="UP000325672">
    <property type="component" value="Unassembled WGS sequence"/>
</dbReference>
<evidence type="ECO:0000256" key="1">
    <source>
        <dbReference type="SAM" id="MobiDB-lite"/>
    </source>
</evidence>
<feature type="compositionally biased region" description="Pro residues" evidence="1">
    <location>
        <begin position="461"/>
        <end position="470"/>
    </location>
</feature>
<dbReference type="InterPro" id="IPR039634">
    <property type="entry name" value="Bul1-like"/>
</dbReference>
<dbReference type="OrthoDB" id="2283785at2759"/>
<gene>
    <name evidence="3" type="ORF">BDV38DRAFT_269063</name>
</gene>
<keyword evidence="4" id="KW-1185">Reference proteome</keyword>
<dbReference type="GeneID" id="43641109"/>
<accession>A0A5N6T2F5</accession>
<dbReference type="PANTHER" id="PTHR31904">
    <property type="entry name" value="BYPASS OF STOP CODON PROTEIN 5-RELATED"/>
    <property type="match status" value="1"/>
</dbReference>